<dbReference type="InterPro" id="IPR002347">
    <property type="entry name" value="SDR_fam"/>
</dbReference>
<reference evidence="3" key="1">
    <citation type="submission" date="2017-01" db="EMBL/GenBank/DDBJ databases">
        <title>Comparative genomics of anhydrobiosis in the tardigrade Hypsibius dujardini.</title>
        <authorList>
            <person name="Yoshida Y."/>
            <person name="Koutsovoulos G."/>
            <person name="Laetsch D."/>
            <person name="Stevens L."/>
            <person name="Kumar S."/>
            <person name="Horikawa D."/>
            <person name="Ishino K."/>
            <person name="Komine S."/>
            <person name="Tomita M."/>
            <person name="Blaxter M."/>
            <person name="Arakawa K."/>
        </authorList>
    </citation>
    <scope>NUCLEOTIDE SEQUENCE [LARGE SCALE GENOMIC DNA]</scope>
    <source>
        <strain evidence="3">Z151</strain>
    </source>
</reference>
<dbReference type="InterPro" id="IPR036291">
    <property type="entry name" value="NAD(P)-bd_dom_sf"/>
</dbReference>
<evidence type="ECO:0000256" key="1">
    <source>
        <dbReference type="SAM" id="Phobius"/>
    </source>
</evidence>
<dbReference type="SUPFAM" id="SSF51735">
    <property type="entry name" value="NAD(P)-binding Rossmann-fold domains"/>
    <property type="match status" value="1"/>
</dbReference>
<keyword evidence="1" id="KW-1133">Transmembrane helix</keyword>
<gene>
    <name evidence="2" type="ORF">BV898_06630</name>
</gene>
<sequence>MDVADQKVALITGATSGIGLGLIEKLLKDRRNLHVCITGRNPEKLAGVLSTIKRRFPEAAVSSVVLDVSDARSVLHAVEEIRKKFHRLDFLFLNAGMMPSSRMMWLNAIKGLFNGKIIHMFLTGEGMLDIAVDKKTRDGISETFATNVFGHYLLVTELEDLLGGFGADYTQIIWTSSGSALRSAFDSSDITHLKGKQAYGSSKYCMDALSLTINEEWNCRGIYSHVVCPGTVLSSMTFAILPSWFWYLLLPLFFLLRIIVRSFTLTLDAGTSGLVWLTKQAPDSLDYHQKIFTRATWFGTYLDFKKIDVDEATKELVHDQLQLLRKRVLQKIRG</sequence>
<dbReference type="PANTHER" id="PTHR44442">
    <property type="entry name" value="3-KETO-STEROID REDUCTASE"/>
    <property type="match status" value="1"/>
</dbReference>
<dbReference type="InterPro" id="IPR052834">
    <property type="entry name" value="3KSR/17beta-HSD"/>
</dbReference>
<dbReference type="OrthoDB" id="9989144at2759"/>
<name>A0A1W0WW30_HYPEX</name>
<dbReference type="Gene3D" id="3.40.50.720">
    <property type="entry name" value="NAD(P)-binding Rossmann-like Domain"/>
    <property type="match status" value="1"/>
</dbReference>
<keyword evidence="1" id="KW-0472">Membrane</keyword>
<accession>A0A1W0WW30</accession>
<dbReference type="PRINTS" id="PR00081">
    <property type="entry name" value="GDHRDH"/>
</dbReference>
<keyword evidence="1" id="KW-0812">Transmembrane</keyword>
<dbReference type="AlphaFoldDB" id="A0A1W0WW30"/>
<dbReference type="EMBL" id="MTYJ01000040">
    <property type="protein sequence ID" value="OQV19400.1"/>
    <property type="molecule type" value="Genomic_DNA"/>
</dbReference>
<dbReference type="GO" id="GO:0006695">
    <property type="term" value="P:cholesterol biosynthetic process"/>
    <property type="evidence" value="ECO:0007669"/>
    <property type="project" value="TreeGrafter"/>
</dbReference>
<evidence type="ECO:0000313" key="2">
    <source>
        <dbReference type="EMBL" id="OQV19400.1"/>
    </source>
</evidence>
<dbReference type="GO" id="GO:0005789">
    <property type="term" value="C:endoplasmic reticulum membrane"/>
    <property type="evidence" value="ECO:0007669"/>
    <property type="project" value="TreeGrafter"/>
</dbReference>
<evidence type="ECO:0000313" key="3">
    <source>
        <dbReference type="Proteomes" id="UP000192578"/>
    </source>
</evidence>
<keyword evidence="3" id="KW-1185">Reference proteome</keyword>
<organism evidence="2 3">
    <name type="scientific">Hypsibius exemplaris</name>
    <name type="common">Freshwater tardigrade</name>
    <dbReference type="NCBI Taxonomy" id="2072580"/>
    <lineage>
        <taxon>Eukaryota</taxon>
        <taxon>Metazoa</taxon>
        <taxon>Ecdysozoa</taxon>
        <taxon>Tardigrada</taxon>
        <taxon>Eutardigrada</taxon>
        <taxon>Parachela</taxon>
        <taxon>Hypsibioidea</taxon>
        <taxon>Hypsibiidae</taxon>
        <taxon>Hypsibius</taxon>
    </lineage>
</organism>
<dbReference type="Proteomes" id="UP000192578">
    <property type="component" value="Unassembled WGS sequence"/>
</dbReference>
<proteinExistence type="predicted"/>
<protein>
    <submittedName>
        <fullName evidence="2">3-keto-steroid reductase</fullName>
    </submittedName>
</protein>
<comment type="caution">
    <text evidence="2">The sequence shown here is derived from an EMBL/GenBank/DDBJ whole genome shotgun (WGS) entry which is preliminary data.</text>
</comment>
<feature type="transmembrane region" description="Helical" evidence="1">
    <location>
        <begin position="244"/>
        <end position="260"/>
    </location>
</feature>
<dbReference type="GO" id="GO:0000253">
    <property type="term" value="F:3-beta-hydroxysteroid 3-dehydrogenase (NADP+) activity"/>
    <property type="evidence" value="ECO:0007669"/>
    <property type="project" value="TreeGrafter"/>
</dbReference>
<dbReference type="Pfam" id="PF00106">
    <property type="entry name" value="adh_short"/>
    <property type="match status" value="1"/>
</dbReference>
<dbReference type="PANTHER" id="PTHR44442:SF1">
    <property type="entry name" value="3-KETO-STEROID REDUCTASE_17-BETA-HYDROXYSTEROID DEHYDROGENASE 7"/>
    <property type="match status" value="1"/>
</dbReference>